<evidence type="ECO:0000313" key="3">
    <source>
        <dbReference type="Proteomes" id="UP000000851"/>
    </source>
</evidence>
<feature type="signal peptide" evidence="1">
    <location>
        <begin position="1"/>
        <end position="33"/>
    </location>
</feature>
<evidence type="ECO:0008006" key="4">
    <source>
        <dbReference type="Google" id="ProtNLM"/>
    </source>
</evidence>
<protein>
    <recommendedName>
        <fullName evidence="4">Secreted protein</fullName>
    </recommendedName>
</protein>
<keyword evidence="1" id="KW-0732">Signal</keyword>
<dbReference type="EMBL" id="CP001700">
    <property type="protein sequence ID" value="ACU70971.1"/>
    <property type="molecule type" value="Genomic_DNA"/>
</dbReference>
<dbReference type="KEGG" id="cai:Caci_2051"/>
<evidence type="ECO:0000313" key="2">
    <source>
        <dbReference type="EMBL" id="ACU70971.1"/>
    </source>
</evidence>
<dbReference type="InParanoid" id="C7QFZ4"/>
<proteinExistence type="predicted"/>
<keyword evidence="3" id="KW-1185">Reference proteome</keyword>
<dbReference type="HOGENOM" id="CLU_1193082_0_0_11"/>
<feature type="chain" id="PRO_5002982842" description="Secreted protein" evidence="1">
    <location>
        <begin position="34"/>
        <end position="232"/>
    </location>
</feature>
<dbReference type="AlphaFoldDB" id="C7QFZ4"/>
<dbReference type="Proteomes" id="UP000000851">
    <property type="component" value="Chromosome"/>
</dbReference>
<name>C7QFZ4_CATAD</name>
<dbReference type="NCBIfam" id="NF040603">
    <property type="entry name" value="choice_anch_P"/>
    <property type="match status" value="1"/>
</dbReference>
<dbReference type="eggNOG" id="ENOG5034BD8">
    <property type="taxonomic scope" value="Bacteria"/>
</dbReference>
<gene>
    <name evidence="2" type="ordered locus">Caci_2051</name>
</gene>
<accession>C7QFZ4</accession>
<reference evidence="2 3" key="1">
    <citation type="journal article" date="2009" name="Stand. Genomic Sci.">
        <title>Complete genome sequence of Catenulispora acidiphila type strain (ID 139908).</title>
        <authorList>
            <person name="Copeland A."/>
            <person name="Lapidus A."/>
            <person name="Glavina Del Rio T."/>
            <person name="Nolan M."/>
            <person name="Lucas S."/>
            <person name="Chen F."/>
            <person name="Tice H."/>
            <person name="Cheng J.F."/>
            <person name="Bruce D."/>
            <person name="Goodwin L."/>
            <person name="Pitluck S."/>
            <person name="Mikhailova N."/>
            <person name="Pati A."/>
            <person name="Ivanova N."/>
            <person name="Mavromatis K."/>
            <person name="Chen A."/>
            <person name="Palaniappan K."/>
            <person name="Chain P."/>
            <person name="Land M."/>
            <person name="Hauser L."/>
            <person name="Chang Y.J."/>
            <person name="Jeffries C.D."/>
            <person name="Chertkov O."/>
            <person name="Brettin T."/>
            <person name="Detter J.C."/>
            <person name="Han C."/>
            <person name="Ali Z."/>
            <person name="Tindall B.J."/>
            <person name="Goker M."/>
            <person name="Bristow J."/>
            <person name="Eisen J.A."/>
            <person name="Markowitz V."/>
            <person name="Hugenholtz P."/>
            <person name="Kyrpides N.C."/>
            <person name="Klenk H.P."/>
        </authorList>
    </citation>
    <scope>NUCLEOTIDE SEQUENCE [LARGE SCALE GENOMIC DNA]</scope>
    <source>
        <strain evidence="3">DSM 44928 / JCM 14897 / NBRC 102108 / NRRL B-24433 / ID139908</strain>
    </source>
</reference>
<sequence length="232" mass="22462" precursor="true">MNSPMRLRIGLRACGMTAALLGTALGVVAPSQASNTSPQAEAYVVSAQALGGLVAVPPTPDSTFPPGGTQSLPTLNLGPIAVDALLTATTAGDAKAGTASASAAAAHLLLTIPLVGALDVTGIKATCDAPASPGAATGTGTVATAVFTPVPPPAPLPPATPVTITVPTGVNQTVTVPQLGTIVVNKQVTDKDGNLTVEAADITLVGGQEVVLGSAMCGGAMPASNSATHPTH</sequence>
<organism evidence="2 3">
    <name type="scientific">Catenulispora acidiphila (strain DSM 44928 / JCM 14897 / NBRC 102108 / NRRL B-24433 / ID139908)</name>
    <dbReference type="NCBI Taxonomy" id="479433"/>
    <lineage>
        <taxon>Bacteria</taxon>
        <taxon>Bacillati</taxon>
        <taxon>Actinomycetota</taxon>
        <taxon>Actinomycetes</taxon>
        <taxon>Catenulisporales</taxon>
        <taxon>Catenulisporaceae</taxon>
        <taxon>Catenulispora</taxon>
    </lineage>
</organism>
<evidence type="ECO:0000256" key="1">
    <source>
        <dbReference type="SAM" id="SignalP"/>
    </source>
</evidence>